<dbReference type="EMBL" id="BGPR01001840">
    <property type="protein sequence ID" value="GBM62895.1"/>
    <property type="molecule type" value="Genomic_DNA"/>
</dbReference>
<evidence type="ECO:0000313" key="1">
    <source>
        <dbReference type="EMBL" id="GBM62895.1"/>
    </source>
</evidence>
<organism evidence="1 2">
    <name type="scientific">Araneus ventricosus</name>
    <name type="common">Orbweaver spider</name>
    <name type="synonym">Epeira ventricosa</name>
    <dbReference type="NCBI Taxonomy" id="182803"/>
    <lineage>
        <taxon>Eukaryota</taxon>
        <taxon>Metazoa</taxon>
        <taxon>Ecdysozoa</taxon>
        <taxon>Arthropoda</taxon>
        <taxon>Chelicerata</taxon>
        <taxon>Arachnida</taxon>
        <taxon>Araneae</taxon>
        <taxon>Araneomorphae</taxon>
        <taxon>Entelegynae</taxon>
        <taxon>Araneoidea</taxon>
        <taxon>Araneidae</taxon>
        <taxon>Araneus</taxon>
    </lineage>
</organism>
<gene>
    <name evidence="1" type="ORF">AVEN_11354_1</name>
</gene>
<name>A0A4Y2HC69_ARAVE</name>
<proteinExistence type="predicted"/>
<comment type="caution">
    <text evidence="1">The sequence shown here is derived from an EMBL/GenBank/DDBJ whole genome shotgun (WGS) entry which is preliminary data.</text>
</comment>
<protein>
    <submittedName>
        <fullName evidence="1">Uncharacterized protein</fullName>
    </submittedName>
</protein>
<dbReference type="AlphaFoldDB" id="A0A4Y2HC69"/>
<keyword evidence="2" id="KW-1185">Reference proteome</keyword>
<reference evidence="1 2" key="1">
    <citation type="journal article" date="2019" name="Sci. Rep.">
        <title>Orb-weaving spider Araneus ventricosus genome elucidates the spidroin gene catalogue.</title>
        <authorList>
            <person name="Kono N."/>
            <person name="Nakamura H."/>
            <person name="Ohtoshi R."/>
            <person name="Moran D.A.P."/>
            <person name="Shinohara A."/>
            <person name="Yoshida Y."/>
            <person name="Fujiwara M."/>
            <person name="Mori M."/>
            <person name="Tomita M."/>
            <person name="Arakawa K."/>
        </authorList>
    </citation>
    <scope>NUCLEOTIDE SEQUENCE [LARGE SCALE GENOMIC DNA]</scope>
</reference>
<sequence>MNVKVTSAWERTHPVLNQSQLSEEGIRHKSLRYVQLSDFCKPNELIERNSAQIVGCLWAERLKPKRSQLLVLKIQKWTSGYERLSREENKGEKDFTNG</sequence>
<dbReference type="Proteomes" id="UP000499080">
    <property type="component" value="Unassembled WGS sequence"/>
</dbReference>
<accession>A0A4Y2HC69</accession>
<evidence type="ECO:0000313" key="2">
    <source>
        <dbReference type="Proteomes" id="UP000499080"/>
    </source>
</evidence>